<reference evidence="17 18" key="1">
    <citation type="submission" date="2016-11" db="EMBL/GenBank/DDBJ databases">
        <authorList>
            <person name="Jaros S."/>
            <person name="Januszkiewicz K."/>
            <person name="Wedrychowicz H."/>
        </authorList>
    </citation>
    <scope>NUCLEOTIDE SEQUENCE [LARGE SCALE GENOMIC DNA]</scope>
    <source>
        <strain evidence="17 18">DSM 5091</strain>
    </source>
</reference>
<keyword evidence="6 15" id="KW-0963">Cytoplasm</keyword>
<keyword evidence="7 15" id="KW-0328">Glycosyltransferase</keyword>
<dbReference type="InterPro" id="IPR029057">
    <property type="entry name" value="PRTase-like"/>
</dbReference>
<dbReference type="CDD" id="cd06223">
    <property type="entry name" value="PRTases_typeI"/>
    <property type="match status" value="1"/>
</dbReference>
<comment type="similarity">
    <text evidence="4 15">Belongs to the purine/pyrimidine phosphoribosyltransferase family.</text>
</comment>
<proteinExistence type="inferred from homology"/>
<dbReference type="Proteomes" id="UP000184171">
    <property type="component" value="Unassembled WGS sequence"/>
</dbReference>
<evidence type="ECO:0000256" key="13">
    <source>
        <dbReference type="ARBA" id="ARBA00048811"/>
    </source>
</evidence>
<accession>A0A1M6LZ75</accession>
<dbReference type="GO" id="GO:0006178">
    <property type="term" value="P:guanine salvage"/>
    <property type="evidence" value="ECO:0007669"/>
    <property type="project" value="TreeGrafter"/>
</dbReference>
<keyword evidence="18" id="KW-1185">Reference proteome</keyword>
<evidence type="ECO:0000256" key="6">
    <source>
        <dbReference type="ARBA" id="ARBA00022490"/>
    </source>
</evidence>
<sequence>MPEQTRRILFSRDKIAREINRLGQEISRDYGDEEIMLVGVLKGSFLFIADLIREITSPSVVDFVRLASYGSGTQTSGIIEFRKELEMPITGRNVIIVEDIVDSGYTLECLYNKLLLQKPKSLKVCTLIDKRARREVEIEADYVGISMDDGFIIGYGLDHDERYRNLPDIYVIEEE</sequence>
<dbReference type="NCBIfam" id="TIGR01203">
    <property type="entry name" value="HGPRTase"/>
    <property type="match status" value="1"/>
</dbReference>
<evidence type="ECO:0000256" key="2">
    <source>
        <dbReference type="ARBA" id="ARBA00004496"/>
    </source>
</evidence>
<dbReference type="AlphaFoldDB" id="A0A1M6LZ75"/>
<name>A0A1M6LZ75_MALRU</name>
<dbReference type="STRING" id="1122189.SAMN02745165_03115"/>
<dbReference type="InterPro" id="IPR005904">
    <property type="entry name" value="Hxn_phspho_trans"/>
</dbReference>
<dbReference type="InterPro" id="IPR050408">
    <property type="entry name" value="HGPRT"/>
</dbReference>
<dbReference type="EC" id="2.4.2.8" evidence="5 15"/>
<comment type="pathway">
    <text evidence="3 15">Purine metabolism; IMP biosynthesis via salvage pathway; IMP from hypoxanthine: step 1/1.</text>
</comment>
<comment type="cofactor">
    <cofactor evidence="1 15">
        <name>Mg(2+)</name>
        <dbReference type="ChEBI" id="CHEBI:18420"/>
    </cofactor>
</comment>
<dbReference type="OrthoDB" id="9802824at2"/>
<comment type="catalytic activity">
    <reaction evidence="13">
        <text>GMP + diphosphate = guanine + 5-phospho-alpha-D-ribose 1-diphosphate</text>
        <dbReference type="Rhea" id="RHEA:25424"/>
        <dbReference type="ChEBI" id="CHEBI:16235"/>
        <dbReference type="ChEBI" id="CHEBI:33019"/>
        <dbReference type="ChEBI" id="CHEBI:58017"/>
        <dbReference type="ChEBI" id="CHEBI:58115"/>
        <dbReference type="EC" id="2.4.2.8"/>
    </reaction>
    <physiologicalReaction direction="right-to-left" evidence="13">
        <dbReference type="Rhea" id="RHEA:25426"/>
    </physiologicalReaction>
</comment>
<dbReference type="GO" id="GO:0004422">
    <property type="term" value="F:hypoxanthine phosphoribosyltransferase activity"/>
    <property type="evidence" value="ECO:0007669"/>
    <property type="project" value="InterPro"/>
</dbReference>
<evidence type="ECO:0000256" key="15">
    <source>
        <dbReference type="RuleBase" id="RU364099"/>
    </source>
</evidence>
<dbReference type="PANTHER" id="PTHR43340:SF1">
    <property type="entry name" value="HYPOXANTHINE PHOSPHORIBOSYLTRANSFERASE"/>
    <property type="match status" value="1"/>
</dbReference>
<keyword evidence="8 15" id="KW-0808">Transferase</keyword>
<dbReference type="EMBL" id="FQZT01000015">
    <property type="protein sequence ID" value="SHJ76534.1"/>
    <property type="molecule type" value="Genomic_DNA"/>
</dbReference>
<dbReference type="GO" id="GO:0032263">
    <property type="term" value="P:GMP salvage"/>
    <property type="evidence" value="ECO:0007669"/>
    <property type="project" value="TreeGrafter"/>
</dbReference>
<feature type="domain" description="Phosphoribosyltransferase" evidence="16">
    <location>
        <begin position="13"/>
        <end position="158"/>
    </location>
</feature>
<keyword evidence="11 15" id="KW-0547">Nucleotide-binding</keyword>
<dbReference type="RefSeq" id="WP_072909660.1">
    <property type="nucleotide sequence ID" value="NZ_FQZT01000015.1"/>
</dbReference>
<dbReference type="InterPro" id="IPR000836">
    <property type="entry name" value="PRTase_dom"/>
</dbReference>
<dbReference type="FunFam" id="3.40.50.2020:FF:000006">
    <property type="entry name" value="Hypoxanthine phosphoribosyltransferase"/>
    <property type="match status" value="1"/>
</dbReference>
<dbReference type="GO" id="GO:0032264">
    <property type="term" value="P:IMP salvage"/>
    <property type="evidence" value="ECO:0007669"/>
    <property type="project" value="UniProtKB-UniPathway"/>
</dbReference>
<keyword evidence="10 15" id="KW-0660">Purine salvage</keyword>
<dbReference type="GO" id="GO:0000166">
    <property type="term" value="F:nucleotide binding"/>
    <property type="evidence" value="ECO:0007669"/>
    <property type="project" value="UniProtKB-KW"/>
</dbReference>
<evidence type="ECO:0000256" key="5">
    <source>
        <dbReference type="ARBA" id="ARBA00011895"/>
    </source>
</evidence>
<evidence type="ECO:0000256" key="10">
    <source>
        <dbReference type="ARBA" id="ARBA00022726"/>
    </source>
</evidence>
<evidence type="ECO:0000256" key="11">
    <source>
        <dbReference type="ARBA" id="ARBA00022741"/>
    </source>
</evidence>
<evidence type="ECO:0000313" key="17">
    <source>
        <dbReference type="EMBL" id="SHJ76534.1"/>
    </source>
</evidence>
<dbReference type="GO" id="GO:0046100">
    <property type="term" value="P:hypoxanthine metabolic process"/>
    <property type="evidence" value="ECO:0007669"/>
    <property type="project" value="TreeGrafter"/>
</dbReference>
<evidence type="ECO:0000256" key="4">
    <source>
        <dbReference type="ARBA" id="ARBA00008391"/>
    </source>
</evidence>
<keyword evidence="12 15" id="KW-0460">Magnesium</keyword>
<dbReference type="GO" id="GO:0052657">
    <property type="term" value="F:guanine phosphoribosyltransferase activity"/>
    <property type="evidence" value="ECO:0007669"/>
    <property type="project" value="UniProtKB-ARBA"/>
</dbReference>
<evidence type="ECO:0000256" key="8">
    <source>
        <dbReference type="ARBA" id="ARBA00022679"/>
    </source>
</evidence>
<evidence type="ECO:0000256" key="12">
    <source>
        <dbReference type="ARBA" id="ARBA00022842"/>
    </source>
</evidence>
<evidence type="ECO:0000256" key="3">
    <source>
        <dbReference type="ARBA" id="ARBA00004669"/>
    </source>
</evidence>
<dbReference type="GO" id="GO:0005829">
    <property type="term" value="C:cytosol"/>
    <property type="evidence" value="ECO:0007669"/>
    <property type="project" value="TreeGrafter"/>
</dbReference>
<organism evidence="17 18">
    <name type="scientific">Malonomonas rubra DSM 5091</name>
    <dbReference type="NCBI Taxonomy" id="1122189"/>
    <lineage>
        <taxon>Bacteria</taxon>
        <taxon>Pseudomonadati</taxon>
        <taxon>Thermodesulfobacteriota</taxon>
        <taxon>Desulfuromonadia</taxon>
        <taxon>Desulfuromonadales</taxon>
        <taxon>Geopsychrobacteraceae</taxon>
        <taxon>Malonomonas</taxon>
    </lineage>
</organism>
<gene>
    <name evidence="17" type="ORF">SAMN02745165_03115</name>
</gene>
<dbReference type="GO" id="GO:0000287">
    <property type="term" value="F:magnesium ion binding"/>
    <property type="evidence" value="ECO:0007669"/>
    <property type="project" value="TreeGrafter"/>
</dbReference>
<dbReference type="PANTHER" id="PTHR43340">
    <property type="entry name" value="HYPOXANTHINE-GUANINE PHOSPHORIBOSYLTRANSFERASE"/>
    <property type="match status" value="1"/>
</dbReference>
<dbReference type="GO" id="GO:0006166">
    <property type="term" value="P:purine ribonucleoside salvage"/>
    <property type="evidence" value="ECO:0007669"/>
    <property type="project" value="UniProtKB-KW"/>
</dbReference>
<evidence type="ECO:0000256" key="7">
    <source>
        <dbReference type="ARBA" id="ARBA00022676"/>
    </source>
</evidence>
<keyword evidence="9 15" id="KW-0479">Metal-binding</keyword>
<evidence type="ECO:0000256" key="1">
    <source>
        <dbReference type="ARBA" id="ARBA00001946"/>
    </source>
</evidence>
<dbReference type="Pfam" id="PF00156">
    <property type="entry name" value="Pribosyltran"/>
    <property type="match status" value="1"/>
</dbReference>
<comment type="subcellular location">
    <subcellularLocation>
        <location evidence="2 15">Cytoplasm</location>
    </subcellularLocation>
</comment>
<dbReference type="UniPathway" id="UPA00591">
    <property type="reaction ID" value="UER00648"/>
</dbReference>
<evidence type="ECO:0000256" key="9">
    <source>
        <dbReference type="ARBA" id="ARBA00022723"/>
    </source>
</evidence>
<evidence type="ECO:0000259" key="16">
    <source>
        <dbReference type="Pfam" id="PF00156"/>
    </source>
</evidence>
<dbReference type="SUPFAM" id="SSF53271">
    <property type="entry name" value="PRTase-like"/>
    <property type="match status" value="1"/>
</dbReference>
<evidence type="ECO:0000313" key="18">
    <source>
        <dbReference type="Proteomes" id="UP000184171"/>
    </source>
</evidence>
<evidence type="ECO:0000256" key="14">
    <source>
        <dbReference type="ARBA" id="ARBA00049402"/>
    </source>
</evidence>
<dbReference type="Gene3D" id="3.40.50.2020">
    <property type="match status" value="1"/>
</dbReference>
<comment type="catalytic activity">
    <reaction evidence="14">
        <text>IMP + diphosphate = hypoxanthine + 5-phospho-alpha-D-ribose 1-diphosphate</text>
        <dbReference type="Rhea" id="RHEA:17973"/>
        <dbReference type="ChEBI" id="CHEBI:17368"/>
        <dbReference type="ChEBI" id="CHEBI:33019"/>
        <dbReference type="ChEBI" id="CHEBI:58017"/>
        <dbReference type="ChEBI" id="CHEBI:58053"/>
        <dbReference type="EC" id="2.4.2.8"/>
    </reaction>
    <physiologicalReaction direction="right-to-left" evidence="14">
        <dbReference type="Rhea" id="RHEA:17975"/>
    </physiologicalReaction>
</comment>
<protein>
    <recommendedName>
        <fullName evidence="5 15">Hypoxanthine phosphoribosyltransferase</fullName>
        <ecNumber evidence="5 15">2.4.2.8</ecNumber>
    </recommendedName>
</protein>